<name>A0ABX8Y022_9ACTN</name>
<dbReference type="InterPro" id="IPR011990">
    <property type="entry name" value="TPR-like_helical_dom_sf"/>
</dbReference>
<protein>
    <submittedName>
        <fullName evidence="3">Tetratricopeptide repeat protein</fullName>
    </submittedName>
</protein>
<dbReference type="InterPro" id="IPR019734">
    <property type="entry name" value="TPR_rpt"/>
</dbReference>
<accession>A0ABX8Y022</accession>
<gene>
    <name evidence="3" type="ORF">K1J60_35300</name>
</gene>
<feature type="region of interest" description="Disordered" evidence="1">
    <location>
        <begin position="1"/>
        <end position="25"/>
    </location>
</feature>
<dbReference type="Gene3D" id="1.25.40.10">
    <property type="entry name" value="Tetratricopeptide repeat domain"/>
    <property type="match status" value="2"/>
</dbReference>
<dbReference type="PANTHER" id="PTHR10098:SF108">
    <property type="entry name" value="TETRATRICOPEPTIDE REPEAT PROTEIN 28"/>
    <property type="match status" value="1"/>
</dbReference>
<reference evidence="3 4" key="1">
    <citation type="submission" date="2021-08" db="EMBL/GenBank/DDBJ databases">
        <authorList>
            <person name="Ping M."/>
        </authorList>
    </citation>
    <scope>NUCLEOTIDE SEQUENCE [LARGE SCALE GENOMIC DNA]</scope>
    <source>
        <strain evidence="3 4">MG28</strain>
    </source>
</reference>
<feature type="domain" description="ORC1/DEAH AAA+ ATPase" evidence="2">
    <location>
        <begin position="60"/>
        <end position="154"/>
    </location>
</feature>
<dbReference type="Pfam" id="PF13401">
    <property type="entry name" value="AAA_22"/>
    <property type="match status" value="1"/>
</dbReference>
<dbReference type="SUPFAM" id="SSF52540">
    <property type="entry name" value="P-loop containing nucleoside triphosphate hydrolases"/>
    <property type="match status" value="1"/>
</dbReference>
<evidence type="ECO:0000313" key="3">
    <source>
        <dbReference type="EMBL" id="QYX81108.1"/>
    </source>
</evidence>
<evidence type="ECO:0000259" key="2">
    <source>
        <dbReference type="Pfam" id="PF13401"/>
    </source>
</evidence>
<dbReference type="SUPFAM" id="SSF48452">
    <property type="entry name" value="TPR-like"/>
    <property type="match status" value="2"/>
</dbReference>
<dbReference type="Pfam" id="PF13424">
    <property type="entry name" value="TPR_12"/>
    <property type="match status" value="2"/>
</dbReference>
<dbReference type="InterPro" id="IPR027417">
    <property type="entry name" value="P-loop_NTPase"/>
</dbReference>
<dbReference type="SMART" id="SM00028">
    <property type="entry name" value="TPR"/>
    <property type="match status" value="4"/>
</dbReference>
<evidence type="ECO:0000256" key="1">
    <source>
        <dbReference type="SAM" id="MobiDB-lite"/>
    </source>
</evidence>
<dbReference type="PANTHER" id="PTHR10098">
    <property type="entry name" value="RAPSYN-RELATED"/>
    <property type="match status" value="1"/>
</dbReference>
<evidence type="ECO:0000313" key="4">
    <source>
        <dbReference type="Proteomes" id="UP000827138"/>
    </source>
</evidence>
<dbReference type="RefSeq" id="WP_220649748.1">
    <property type="nucleotide sequence ID" value="NZ_CP080647.1"/>
</dbReference>
<dbReference type="Proteomes" id="UP000827138">
    <property type="component" value="Chromosome"/>
</dbReference>
<dbReference type="Gene3D" id="3.40.50.300">
    <property type="entry name" value="P-loop containing nucleotide triphosphate hydrolases"/>
    <property type="match status" value="1"/>
</dbReference>
<feature type="region of interest" description="Disordered" evidence="1">
    <location>
        <begin position="667"/>
        <end position="696"/>
    </location>
</feature>
<dbReference type="EMBL" id="CP080647">
    <property type="protein sequence ID" value="QYX81108.1"/>
    <property type="molecule type" value="Genomic_DNA"/>
</dbReference>
<keyword evidence="4" id="KW-1185">Reference proteome</keyword>
<sequence length="696" mass="74544">MADQAVDLGGARVSGTGRPPAVEAAPTDSQFLGRTRELKELRADIGRAGLNTLAGRKAPHARVLLIAGRPGFGRTALAEELVRQVTDGYPDGVLRTRLTEPDGTRVPVERAARELLEGLGLPAPAGADEDDLSEALREALADRRVVLLLDDAADAEQVDALLPDTPDSLVVAVSGGPLTGISDVRPCTLGGLDTKSAVELLERFSGSVRITVDPRSAEGLAEVCGAQPAALRLAGGWLAARPSVAVSDLAKQLRADEDDRPPLAKIFRLSYGSLPTTAARMLPLLALAPAGLVDPHIASGLAGCSVDTARGTLDDFVALGFLHEVDSSLPQYEVPGCLQPLLRSLAESQERPGELQLARARMLERTVRLLQSCRAITETDSPLAREKLLAMPKALRFPTPRAAEEWLRASRPALLAAARLAVADGELDTLARRLMSQLVRALVAHFGTRAAACDLYDLHGLVLDVAERRELPREQAAALLNLGDLDARTGRTTSALARYRAALDAGRRANDPYATGRAMESVGGAHQELEDYERAADWYGRALAQRLARDEREDAARLYGRIAAAHTYAGRYGEALRNWSSALTGHRRLGDVAGQARVLSEMARVQEYAGRPEEALRTCQEAAEWARRADDVRLQAAIQLRIADTLERLGDPAAARLHRAAADRLLGDEAPAPQTNEIEPEQGANACEIRSASAKD</sequence>
<dbReference type="PRINTS" id="PR00364">
    <property type="entry name" value="DISEASERSIST"/>
</dbReference>
<dbReference type="InterPro" id="IPR049945">
    <property type="entry name" value="AAA_22"/>
</dbReference>
<proteinExistence type="predicted"/>
<organism evidence="3 4">
    <name type="scientific">Streptomyces akebiae</name>
    <dbReference type="NCBI Taxonomy" id="2865673"/>
    <lineage>
        <taxon>Bacteria</taxon>
        <taxon>Bacillati</taxon>
        <taxon>Actinomycetota</taxon>
        <taxon>Actinomycetes</taxon>
        <taxon>Kitasatosporales</taxon>
        <taxon>Streptomycetaceae</taxon>
        <taxon>Streptomyces</taxon>
    </lineage>
</organism>